<evidence type="ECO:0000259" key="1">
    <source>
        <dbReference type="Pfam" id="PF07992"/>
    </source>
</evidence>
<reference evidence="2 3" key="1">
    <citation type="journal article" date="2019" name="New Phytol.">
        <title>Comparative genomics reveals unique wood-decay strategies and fruiting body development in the Schizophyllaceae.</title>
        <authorList>
            <person name="Almasi E."/>
            <person name="Sahu N."/>
            <person name="Krizsan K."/>
            <person name="Balint B."/>
            <person name="Kovacs G.M."/>
            <person name="Kiss B."/>
            <person name="Cseklye J."/>
            <person name="Drula E."/>
            <person name="Henrissat B."/>
            <person name="Nagy I."/>
            <person name="Chovatia M."/>
            <person name="Adam C."/>
            <person name="LaButti K."/>
            <person name="Lipzen A."/>
            <person name="Riley R."/>
            <person name="Grigoriev I.V."/>
            <person name="Nagy L.G."/>
        </authorList>
    </citation>
    <scope>NUCLEOTIDE SEQUENCE [LARGE SCALE GENOMIC DNA]</scope>
    <source>
        <strain evidence="2 3">NL-1724</strain>
    </source>
</reference>
<dbReference type="EMBL" id="VDMD01000081">
    <property type="protein sequence ID" value="TRM56061.1"/>
    <property type="molecule type" value="Genomic_DNA"/>
</dbReference>
<organism evidence="2 3">
    <name type="scientific">Schizophyllum amplum</name>
    <dbReference type="NCBI Taxonomy" id="97359"/>
    <lineage>
        <taxon>Eukaryota</taxon>
        <taxon>Fungi</taxon>
        <taxon>Dikarya</taxon>
        <taxon>Basidiomycota</taxon>
        <taxon>Agaricomycotina</taxon>
        <taxon>Agaricomycetes</taxon>
        <taxon>Agaricomycetidae</taxon>
        <taxon>Agaricales</taxon>
        <taxon>Schizophyllaceae</taxon>
        <taxon>Schizophyllum</taxon>
    </lineage>
</organism>
<dbReference type="STRING" id="97359.A0A550BU47"/>
<dbReference type="GO" id="GO:0005737">
    <property type="term" value="C:cytoplasm"/>
    <property type="evidence" value="ECO:0007669"/>
    <property type="project" value="TreeGrafter"/>
</dbReference>
<dbReference type="Gene3D" id="3.50.50.100">
    <property type="match status" value="1"/>
</dbReference>
<dbReference type="InterPro" id="IPR023753">
    <property type="entry name" value="FAD/NAD-binding_dom"/>
</dbReference>
<evidence type="ECO:0000313" key="3">
    <source>
        <dbReference type="Proteomes" id="UP000320762"/>
    </source>
</evidence>
<feature type="domain" description="FAD/NAD(P)-binding" evidence="1">
    <location>
        <begin position="7"/>
        <end position="350"/>
    </location>
</feature>
<sequence>MQQPYKNILVMGAAYGGQAASKILAESIAKLKGNWRIVVVERNTHFNHVYAFPRFSVLPGHEYKAFVRYLDYCKKPGAFLQLNAQILSLASHTATLDRAFPEHGIPTPQLKFEYAIYALGGSLPSPVNVWGPRLDAKLRADPATADIVGSKPSGCSWLQTAQSVIAAAPTILVVGGGALGIQLATDTAAVHPGKKVTLLHSRGRLMPRFSQEMHDEIMRQMAHHNINVILSERLDMQSVAEKKTNKAGQRVVRTVLGRELAADLLVRLLFSSLSAALTYSRSSPQLLCTGQKPNTEVLATLDPSLLAENGRARITRTLQLDAPAHEHIFAVGDCADAFNALCAGHNAYYQAQLAARNILRLIEREEDPDTEHEALELYEPLPPAIKVSLGLDRGVMQTGNEPLVISDHGHDDLQCKLMWEFHGHTIKSDDDMRE</sequence>
<dbReference type="PRINTS" id="PR00368">
    <property type="entry name" value="FADPNR"/>
</dbReference>
<dbReference type="Pfam" id="PF07992">
    <property type="entry name" value="Pyr_redox_2"/>
    <property type="match status" value="1"/>
</dbReference>
<comment type="caution">
    <text evidence="2">The sequence shown here is derived from an EMBL/GenBank/DDBJ whole genome shotgun (WGS) entry which is preliminary data.</text>
</comment>
<dbReference type="PANTHER" id="PTHR43735">
    <property type="entry name" value="APOPTOSIS-INDUCING FACTOR 1"/>
    <property type="match status" value="1"/>
</dbReference>
<accession>A0A550BU47</accession>
<dbReference type="PRINTS" id="PR00411">
    <property type="entry name" value="PNDRDTASEI"/>
</dbReference>
<dbReference type="GO" id="GO:0004174">
    <property type="term" value="F:electron-transferring-flavoprotein dehydrogenase activity"/>
    <property type="evidence" value="ECO:0007669"/>
    <property type="project" value="TreeGrafter"/>
</dbReference>
<dbReference type="OrthoDB" id="202203at2759"/>
<evidence type="ECO:0000313" key="2">
    <source>
        <dbReference type="EMBL" id="TRM56061.1"/>
    </source>
</evidence>
<name>A0A550BU47_9AGAR</name>
<keyword evidence="3" id="KW-1185">Reference proteome</keyword>
<dbReference type="SUPFAM" id="SSF51905">
    <property type="entry name" value="FAD/NAD(P)-binding domain"/>
    <property type="match status" value="2"/>
</dbReference>
<dbReference type="GO" id="GO:0050660">
    <property type="term" value="F:flavin adenine dinucleotide binding"/>
    <property type="evidence" value="ECO:0007669"/>
    <property type="project" value="TreeGrafter"/>
</dbReference>
<dbReference type="Gene3D" id="3.50.50.60">
    <property type="entry name" value="FAD/NAD(P)-binding domain"/>
    <property type="match status" value="2"/>
</dbReference>
<dbReference type="AlphaFoldDB" id="A0A550BU47"/>
<dbReference type="Proteomes" id="UP000320762">
    <property type="component" value="Unassembled WGS sequence"/>
</dbReference>
<gene>
    <name evidence="2" type="ORF">BD626DRAFT_441460</name>
</gene>
<dbReference type="PANTHER" id="PTHR43735:SF2">
    <property type="entry name" value="FE-REGULATED PROTEIN 8"/>
    <property type="match status" value="1"/>
</dbReference>
<protein>
    <recommendedName>
        <fullName evidence="1">FAD/NAD(P)-binding domain-containing protein</fullName>
    </recommendedName>
</protein>
<dbReference type="InterPro" id="IPR036188">
    <property type="entry name" value="FAD/NAD-bd_sf"/>
</dbReference>
<proteinExistence type="predicted"/>